<accession>A0A1Y2HY34</accession>
<proteinExistence type="predicted"/>
<organism evidence="1 2">
    <name type="scientific">Catenaria anguillulae PL171</name>
    <dbReference type="NCBI Taxonomy" id="765915"/>
    <lineage>
        <taxon>Eukaryota</taxon>
        <taxon>Fungi</taxon>
        <taxon>Fungi incertae sedis</taxon>
        <taxon>Blastocladiomycota</taxon>
        <taxon>Blastocladiomycetes</taxon>
        <taxon>Blastocladiales</taxon>
        <taxon>Catenariaceae</taxon>
        <taxon>Catenaria</taxon>
    </lineage>
</organism>
<name>A0A1Y2HY34_9FUNG</name>
<dbReference type="Proteomes" id="UP000193411">
    <property type="component" value="Unassembled WGS sequence"/>
</dbReference>
<evidence type="ECO:0000313" key="1">
    <source>
        <dbReference type="EMBL" id="ORZ39419.1"/>
    </source>
</evidence>
<sequence length="149" mass="16422">MPDSDAPTSQPTYLCSAPNCPLPPTTSFRSLSAVEAHIRKHHHHICRSARAPLARSLQCRVPVQSLARHSSARGTFAAVLGAEEDHMIKVHRWAVDRYEHVQRQVARGSSKYLRQGGGRGEDIAVDQQDMQVDQVIGAFMDMDTGEPGL</sequence>
<dbReference type="EMBL" id="MCFL01000005">
    <property type="protein sequence ID" value="ORZ39419.1"/>
    <property type="molecule type" value="Genomic_DNA"/>
</dbReference>
<dbReference type="AlphaFoldDB" id="A0A1Y2HY34"/>
<keyword evidence="2" id="KW-1185">Reference proteome</keyword>
<comment type="caution">
    <text evidence="1">The sequence shown here is derived from an EMBL/GenBank/DDBJ whole genome shotgun (WGS) entry which is preliminary data.</text>
</comment>
<gene>
    <name evidence="1" type="ORF">BCR44DRAFT_1426505</name>
</gene>
<evidence type="ECO:0000313" key="2">
    <source>
        <dbReference type="Proteomes" id="UP000193411"/>
    </source>
</evidence>
<protein>
    <submittedName>
        <fullName evidence="1">Uncharacterized protein</fullName>
    </submittedName>
</protein>
<reference evidence="1 2" key="1">
    <citation type="submission" date="2016-07" db="EMBL/GenBank/DDBJ databases">
        <title>Pervasive Adenine N6-methylation of Active Genes in Fungi.</title>
        <authorList>
            <consortium name="DOE Joint Genome Institute"/>
            <person name="Mondo S.J."/>
            <person name="Dannebaum R.O."/>
            <person name="Kuo R.C."/>
            <person name="Labutti K."/>
            <person name="Haridas S."/>
            <person name="Kuo A."/>
            <person name="Salamov A."/>
            <person name="Ahrendt S.R."/>
            <person name="Lipzen A."/>
            <person name="Sullivan W."/>
            <person name="Andreopoulos W.B."/>
            <person name="Clum A."/>
            <person name="Lindquist E."/>
            <person name="Daum C."/>
            <person name="Ramamoorthy G.K."/>
            <person name="Gryganskyi A."/>
            <person name="Culley D."/>
            <person name="Magnuson J.K."/>
            <person name="James T.Y."/>
            <person name="O'Malley M.A."/>
            <person name="Stajich J.E."/>
            <person name="Spatafora J.W."/>
            <person name="Visel A."/>
            <person name="Grigoriev I.V."/>
        </authorList>
    </citation>
    <scope>NUCLEOTIDE SEQUENCE [LARGE SCALE GENOMIC DNA]</scope>
    <source>
        <strain evidence="1 2">PL171</strain>
    </source>
</reference>